<dbReference type="GO" id="GO:0046872">
    <property type="term" value="F:metal ion binding"/>
    <property type="evidence" value="ECO:0007669"/>
    <property type="project" value="InterPro"/>
</dbReference>
<dbReference type="AlphaFoldDB" id="A0A4R9JWS5"/>
<dbReference type="GO" id="GO:0006189">
    <property type="term" value="P:'de novo' IMP biosynthetic process"/>
    <property type="evidence" value="ECO:0007669"/>
    <property type="project" value="UniProtKB-UniRule"/>
</dbReference>
<feature type="binding site" evidence="4">
    <location>
        <begin position="148"/>
        <end position="154"/>
    </location>
    <ligand>
        <name>ATP</name>
        <dbReference type="ChEBI" id="CHEBI:30616"/>
    </ligand>
</feature>
<dbReference type="PANTHER" id="PTHR11609">
    <property type="entry name" value="PURINE BIOSYNTHESIS PROTEIN 6/7, PUR6/7"/>
    <property type="match status" value="1"/>
</dbReference>
<comment type="catalytic activity">
    <reaction evidence="4 5">
        <text>5-amino-1-(5-phospho-beta-D-ribosyl)imidazole + hydrogencarbonate + ATP = 5-carboxyamino-1-(5-phospho-D-ribosyl)imidazole + ADP + phosphate + 2 H(+)</text>
        <dbReference type="Rhea" id="RHEA:19317"/>
        <dbReference type="ChEBI" id="CHEBI:15378"/>
        <dbReference type="ChEBI" id="CHEBI:17544"/>
        <dbReference type="ChEBI" id="CHEBI:30616"/>
        <dbReference type="ChEBI" id="CHEBI:43474"/>
        <dbReference type="ChEBI" id="CHEBI:58730"/>
        <dbReference type="ChEBI" id="CHEBI:137981"/>
        <dbReference type="ChEBI" id="CHEBI:456216"/>
        <dbReference type="EC" id="6.3.4.18"/>
    </reaction>
</comment>
<dbReference type="InterPro" id="IPR011054">
    <property type="entry name" value="Rudment_hybrid_motif"/>
</dbReference>
<dbReference type="PROSITE" id="PS00065">
    <property type="entry name" value="D_2_HYDROXYACID_DH_1"/>
    <property type="match status" value="1"/>
</dbReference>
<sequence length="369" mass="41716">MKKLKVGVLGSGQLGQMMAEEALHHGIDFFCYSPDAHSPIEKIGVPVTKGAFSDLANLSDFLRGIDILTFEFENIPKATLDFLTSFQSKSNIKIYPNPQALVIAQDRYLEKSHLKKLGLKTPNFALLNKTNQVCNLPFPWIIKTLRFGYDGKGQTKINSMEDFRMFLESAFKSGDEEYLIEEKINFDLEVSVILTRFIDGKVQSFGTIENIHKNHILDLSIFPARIDGALSDQTVKIAEALAESLGYVGTMGVEFFIKGTEIYLNEFAPRPHNSGHFSQDCGSVSQFKLHIAAITDQFRPTIQHPKPTVMKNIIGDKYQENMTIIFELLRDDRYVLHLYGKEEGRVGRKMGHLNFRGPIEEVSPMLITF</sequence>
<dbReference type="GO" id="GO:0034028">
    <property type="term" value="F:5-(carboxyamino)imidazole ribonucleotide synthase activity"/>
    <property type="evidence" value="ECO:0007669"/>
    <property type="project" value="UniProtKB-UniRule"/>
</dbReference>
<name>A0A4R9JWS5_9LEPT</name>
<keyword evidence="7" id="KW-0456">Lyase</keyword>
<feature type="binding site" evidence="4">
    <location>
        <position position="107"/>
    </location>
    <ligand>
        <name>ATP</name>
        <dbReference type="ChEBI" id="CHEBI:30616"/>
    </ligand>
</feature>
<dbReference type="SUPFAM" id="SSF56059">
    <property type="entry name" value="Glutathione synthetase ATP-binding domain-like"/>
    <property type="match status" value="1"/>
</dbReference>
<keyword evidence="8" id="KW-1185">Reference proteome</keyword>
<evidence type="ECO:0000256" key="1">
    <source>
        <dbReference type="ARBA" id="ARBA00022741"/>
    </source>
</evidence>
<comment type="function">
    <text evidence="5">Catalyzes the ATP-dependent conversion of 5-aminoimidazole ribonucleotide (AIR) and HCO(3)- to N5-carboxyaminoimidazole ribonucleotide (N5-CAIR).</text>
</comment>
<dbReference type="Pfam" id="PF22660">
    <property type="entry name" value="RS_preATP-grasp-like"/>
    <property type="match status" value="1"/>
</dbReference>
<feature type="binding site" evidence="4">
    <location>
        <begin position="181"/>
        <end position="184"/>
    </location>
    <ligand>
        <name>ATP</name>
        <dbReference type="ChEBI" id="CHEBI:30616"/>
    </ligand>
</feature>
<dbReference type="SUPFAM" id="SSF52440">
    <property type="entry name" value="PreATP-grasp domain"/>
    <property type="match status" value="1"/>
</dbReference>
<dbReference type="EMBL" id="RQGD01000035">
    <property type="protein sequence ID" value="TGL57484.1"/>
    <property type="molecule type" value="Genomic_DNA"/>
</dbReference>
<reference evidence="7" key="1">
    <citation type="journal article" date="2019" name="PLoS Negl. Trop. Dis.">
        <title>Revisiting the worldwide diversity of Leptospira species in the environment.</title>
        <authorList>
            <person name="Vincent A.T."/>
            <person name="Schiettekatte O."/>
            <person name="Bourhy P."/>
            <person name="Veyrier F.J."/>
            <person name="Picardeau M."/>
        </authorList>
    </citation>
    <scope>NUCLEOTIDE SEQUENCE [LARGE SCALE GENOMIC DNA]</scope>
    <source>
        <strain evidence="7">201702476</strain>
    </source>
</reference>
<keyword evidence="3 4" id="KW-0067">ATP-binding</keyword>
<gene>
    <name evidence="4 5 7" type="primary">purK</name>
    <name evidence="7" type="ORF">EHQ58_14485</name>
</gene>
<feature type="binding site" evidence="4">
    <location>
        <position position="143"/>
    </location>
    <ligand>
        <name>ATP</name>
        <dbReference type="ChEBI" id="CHEBI:30616"/>
    </ligand>
</feature>
<evidence type="ECO:0000256" key="3">
    <source>
        <dbReference type="ARBA" id="ARBA00022840"/>
    </source>
</evidence>
<dbReference type="Pfam" id="PF02222">
    <property type="entry name" value="ATP-grasp"/>
    <property type="match status" value="1"/>
</dbReference>
<dbReference type="Pfam" id="PF17769">
    <property type="entry name" value="PurK_C"/>
    <property type="match status" value="1"/>
</dbReference>
<feature type="domain" description="ATP-grasp" evidence="6">
    <location>
        <begin position="111"/>
        <end position="295"/>
    </location>
</feature>
<dbReference type="EC" id="6.3.4.18" evidence="4 5"/>
<evidence type="ECO:0000313" key="7">
    <source>
        <dbReference type="EMBL" id="TGL57484.1"/>
    </source>
</evidence>
<dbReference type="RefSeq" id="WP_135624606.1">
    <property type="nucleotide sequence ID" value="NZ_RQGD01000035.1"/>
</dbReference>
<dbReference type="GO" id="GO:0004638">
    <property type="term" value="F:phosphoribosylaminoimidazole carboxylase activity"/>
    <property type="evidence" value="ECO:0007669"/>
    <property type="project" value="InterPro"/>
</dbReference>
<dbReference type="InterPro" id="IPR011761">
    <property type="entry name" value="ATP-grasp"/>
</dbReference>
<dbReference type="GO" id="GO:0005829">
    <property type="term" value="C:cytosol"/>
    <property type="evidence" value="ECO:0007669"/>
    <property type="project" value="TreeGrafter"/>
</dbReference>
<dbReference type="NCBIfam" id="TIGR01161">
    <property type="entry name" value="purK"/>
    <property type="match status" value="1"/>
</dbReference>
<dbReference type="InterPro" id="IPR054350">
    <property type="entry name" value="PurT/PurK_preATP-grasp"/>
</dbReference>
<proteinExistence type="inferred from homology"/>
<protein>
    <recommendedName>
        <fullName evidence="4 5">N5-carboxyaminoimidazole ribonucleotide synthase</fullName>
        <shortName evidence="4 5">N5-CAIR synthase</shortName>
        <ecNumber evidence="4 5">6.3.4.18</ecNumber>
    </recommendedName>
    <alternativeName>
        <fullName evidence="4 5">5-(carboxyamino)imidazole ribonucleotide synthetase</fullName>
    </alternativeName>
</protein>
<accession>A0A4R9JWS5</accession>
<dbReference type="UniPathway" id="UPA00074">
    <property type="reaction ID" value="UER00942"/>
</dbReference>
<evidence type="ECO:0000313" key="8">
    <source>
        <dbReference type="Proteomes" id="UP000297693"/>
    </source>
</evidence>
<evidence type="ECO:0000256" key="5">
    <source>
        <dbReference type="RuleBase" id="RU361200"/>
    </source>
</evidence>
<dbReference type="PROSITE" id="PS50975">
    <property type="entry name" value="ATP_GRASP"/>
    <property type="match status" value="1"/>
</dbReference>
<comment type="function">
    <text evidence="4">Catalyzes the ATP-dependent conversion of 5-aminoimidazole ribonucleotide (AIR) and HCO(3)(-) to N5-carboxyaminoimidazole ribonucleotide (N5-CAIR).</text>
</comment>
<comment type="caution">
    <text evidence="7">The sequence shown here is derived from an EMBL/GenBank/DDBJ whole genome shotgun (WGS) entry which is preliminary data.</text>
</comment>
<dbReference type="SUPFAM" id="SSF51246">
    <property type="entry name" value="Rudiment single hybrid motif"/>
    <property type="match status" value="1"/>
</dbReference>
<keyword evidence="4 5" id="KW-0436">Ligase</keyword>
<comment type="similarity">
    <text evidence="4 5">Belongs to the PurK/PurT family.</text>
</comment>
<evidence type="ECO:0000256" key="4">
    <source>
        <dbReference type="HAMAP-Rule" id="MF_01928"/>
    </source>
</evidence>
<comment type="pathway">
    <text evidence="4 5">Purine metabolism; IMP biosynthesis via de novo pathway; 5-amino-1-(5-phospho-D-ribosyl)imidazole-4-carboxylate from 5-amino-1-(5-phospho-D-ribosyl)imidazole (N5-CAIR route): step 1/2.</text>
</comment>
<dbReference type="InterPro" id="IPR040686">
    <property type="entry name" value="PurK_C"/>
</dbReference>
<keyword evidence="1 4" id="KW-0547">Nucleotide-binding</keyword>
<dbReference type="Proteomes" id="UP000297693">
    <property type="component" value="Unassembled WGS sequence"/>
</dbReference>
<evidence type="ECO:0000256" key="2">
    <source>
        <dbReference type="ARBA" id="ARBA00022755"/>
    </source>
</evidence>
<dbReference type="InterPro" id="IPR029752">
    <property type="entry name" value="D-isomer_DH_CS1"/>
</dbReference>
<evidence type="ECO:0000259" key="6">
    <source>
        <dbReference type="PROSITE" id="PS50975"/>
    </source>
</evidence>
<dbReference type="Gene3D" id="3.40.50.20">
    <property type="match status" value="1"/>
</dbReference>
<comment type="subunit">
    <text evidence="4 5">Homodimer.</text>
</comment>
<dbReference type="InterPro" id="IPR016185">
    <property type="entry name" value="PreATP-grasp_dom_sf"/>
</dbReference>
<feature type="binding site" evidence="4">
    <location>
        <position position="189"/>
    </location>
    <ligand>
        <name>ATP</name>
        <dbReference type="ChEBI" id="CHEBI:30616"/>
    </ligand>
</feature>
<dbReference type="InterPro" id="IPR003135">
    <property type="entry name" value="ATP-grasp_carboxylate-amine"/>
</dbReference>
<keyword evidence="2 4" id="KW-0658">Purine biosynthesis</keyword>
<dbReference type="Gene3D" id="3.30.1490.20">
    <property type="entry name" value="ATP-grasp fold, A domain"/>
    <property type="match status" value="1"/>
</dbReference>
<dbReference type="OrthoDB" id="9804625at2"/>
<organism evidence="7 8">
    <name type="scientific">Leptospira ognonensis</name>
    <dbReference type="NCBI Taxonomy" id="2484945"/>
    <lineage>
        <taxon>Bacteria</taxon>
        <taxon>Pseudomonadati</taxon>
        <taxon>Spirochaetota</taxon>
        <taxon>Spirochaetia</taxon>
        <taxon>Leptospirales</taxon>
        <taxon>Leptospiraceae</taxon>
        <taxon>Leptospira</taxon>
    </lineage>
</organism>
<dbReference type="Gene3D" id="3.30.470.20">
    <property type="entry name" value="ATP-grasp fold, B domain"/>
    <property type="match status" value="1"/>
</dbReference>
<feature type="binding site" evidence="4">
    <location>
        <begin position="265"/>
        <end position="266"/>
    </location>
    <ligand>
        <name>ATP</name>
        <dbReference type="ChEBI" id="CHEBI:30616"/>
    </ligand>
</feature>
<dbReference type="InterPro" id="IPR013815">
    <property type="entry name" value="ATP_grasp_subdomain_1"/>
</dbReference>
<dbReference type="GO" id="GO:0005524">
    <property type="term" value="F:ATP binding"/>
    <property type="evidence" value="ECO:0007669"/>
    <property type="project" value="UniProtKB-UniRule"/>
</dbReference>
<dbReference type="HAMAP" id="MF_01928">
    <property type="entry name" value="PurK"/>
    <property type="match status" value="1"/>
</dbReference>
<dbReference type="PANTHER" id="PTHR11609:SF5">
    <property type="entry name" value="PHOSPHORIBOSYLAMINOIMIDAZOLE CARBOXYLASE"/>
    <property type="match status" value="1"/>
</dbReference>
<feature type="binding site" evidence="4">
    <location>
        <position position="212"/>
    </location>
    <ligand>
        <name>ATP</name>
        <dbReference type="ChEBI" id="CHEBI:30616"/>
    </ligand>
</feature>
<dbReference type="InterPro" id="IPR005875">
    <property type="entry name" value="PurK"/>
</dbReference>